<comment type="caution">
    <text evidence="1">The sequence shown here is derived from an EMBL/GenBank/DDBJ whole genome shotgun (WGS) entry which is preliminary data.</text>
</comment>
<proteinExistence type="predicted"/>
<dbReference type="STRING" id="1293045.H663_02640"/>
<dbReference type="SUPFAM" id="SSF52402">
    <property type="entry name" value="Adenine nucleotide alpha hydrolases-like"/>
    <property type="match status" value="1"/>
</dbReference>
<dbReference type="PANTHER" id="PTHR21037">
    <property type="entry name" value="39S RIBOSOMAL PROTEIN L14, MITOCHONDRIAL"/>
    <property type="match status" value="1"/>
</dbReference>
<gene>
    <name evidence="1" type="ORF">H663_005100</name>
</gene>
<dbReference type="InterPro" id="IPR040807">
    <property type="entry name" value="DUF5522"/>
</dbReference>
<dbReference type="PANTHER" id="PTHR21037:SF2">
    <property type="entry name" value="SIMILAR TO NOVEL PROTEIN"/>
    <property type="match status" value="1"/>
</dbReference>
<name>A0A2T7UGM1_9BURK</name>
<dbReference type="Proteomes" id="UP000037507">
    <property type="component" value="Unassembled WGS sequence"/>
</dbReference>
<dbReference type="AlphaFoldDB" id="A0A2T7UGM1"/>
<dbReference type="Pfam" id="PF17653">
    <property type="entry name" value="DUF5522"/>
    <property type="match status" value="1"/>
</dbReference>
<evidence type="ECO:0000313" key="2">
    <source>
        <dbReference type="Proteomes" id="UP000037507"/>
    </source>
</evidence>
<keyword evidence="2" id="KW-1185">Reference proteome</keyword>
<dbReference type="EMBL" id="LFYT02000004">
    <property type="protein sequence ID" value="PVE43847.1"/>
    <property type="molecule type" value="Genomic_DNA"/>
</dbReference>
<dbReference type="Gene3D" id="3.40.50.620">
    <property type="entry name" value="HUPs"/>
    <property type="match status" value="1"/>
</dbReference>
<protein>
    <recommendedName>
        <fullName evidence="3">Diphthamide synthase domain-containing protein</fullName>
    </recommendedName>
</protein>
<dbReference type="InterPro" id="IPR014729">
    <property type="entry name" value="Rossmann-like_a/b/a_fold"/>
</dbReference>
<dbReference type="RefSeq" id="WP_053169586.1">
    <property type="nucleotide sequence ID" value="NZ_LFYT02000004.1"/>
</dbReference>
<evidence type="ECO:0000313" key="1">
    <source>
        <dbReference type="EMBL" id="PVE43847.1"/>
    </source>
</evidence>
<accession>A0A2T7UGM1</accession>
<reference evidence="1" key="1">
    <citation type="submission" date="2017-04" db="EMBL/GenBank/DDBJ databases">
        <title>Unexpected and diverse lifestyles within the genus Limnohabitans.</title>
        <authorList>
            <person name="Kasalicky V."/>
            <person name="Mehrshad M."/>
            <person name="Andrei S.-A."/>
            <person name="Salcher M."/>
            <person name="Kratochvilova H."/>
            <person name="Simek K."/>
            <person name="Ghai R."/>
        </authorList>
    </citation>
    <scope>NUCLEOTIDE SEQUENCE [LARGE SCALE GENOMIC DNA]</scope>
    <source>
        <strain evidence="1">II-D5</strain>
    </source>
</reference>
<evidence type="ECO:0008006" key="3">
    <source>
        <dbReference type="Google" id="ProtNLM"/>
    </source>
</evidence>
<dbReference type="OrthoDB" id="3572539at2"/>
<organism evidence="1 2">
    <name type="scientific">Limnohabitans planktonicus II-D5</name>
    <dbReference type="NCBI Taxonomy" id="1293045"/>
    <lineage>
        <taxon>Bacteria</taxon>
        <taxon>Pseudomonadati</taxon>
        <taxon>Pseudomonadota</taxon>
        <taxon>Betaproteobacteria</taxon>
        <taxon>Burkholderiales</taxon>
        <taxon>Comamonadaceae</taxon>
        <taxon>Limnohabitans</taxon>
    </lineage>
</organism>
<sequence length="288" mass="32208">MTTVHTLHRLACEQGADTYCDPATGYRVFTEHALFKKGDCCGNACRHCPYGHIKVSKPGHEPSIKKPVVLGRDLIEDAQDGLDVLFWSGGKDSFLCLSCLLEKRKNVALLTTFDTVTNRVPIQNIPIKDIVHQAAYLEVPVCLVPLSPDVRYQDAVSAGLLTLEEQLGSRINRICFGDLHLQDLRNWRVKAWPQYEVFTPLFGQPYAALLELLWKSIHRYDVSVHLSTELHLPDAVLPIGTPYDKTLVERLQRAGVDVMLELGEGHTRVMPRASRSLQPMSIEDGGLS</sequence>